<dbReference type="InterPro" id="IPR036188">
    <property type="entry name" value="FAD/NAD-bd_sf"/>
</dbReference>
<dbReference type="Gene3D" id="3.50.50.60">
    <property type="entry name" value="FAD/NAD(P)-binding domain"/>
    <property type="match status" value="1"/>
</dbReference>
<feature type="domain" description="Glucose-methanol-choline oxidoreductase N-terminal" evidence="3">
    <location>
        <begin position="324"/>
        <end position="338"/>
    </location>
</feature>
<dbReference type="Pfam" id="PF05199">
    <property type="entry name" value="GMC_oxred_C"/>
    <property type="match status" value="1"/>
</dbReference>
<dbReference type="PIRSF" id="PIRSF000137">
    <property type="entry name" value="Alcohol_oxidase"/>
    <property type="match status" value="1"/>
</dbReference>
<dbReference type="GO" id="GO:0044550">
    <property type="term" value="P:secondary metabolite biosynthetic process"/>
    <property type="evidence" value="ECO:0007669"/>
    <property type="project" value="TreeGrafter"/>
</dbReference>
<dbReference type="InterPro" id="IPR012132">
    <property type="entry name" value="GMC_OxRdtase"/>
</dbReference>
<dbReference type="InParanoid" id="A0A136IQP2"/>
<dbReference type="SUPFAM" id="SSF51905">
    <property type="entry name" value="FAD/NAD(P)-binding domain"/>
    <property type="match status" value="1"/>
</dbReference>
<dbReference type="STRING" id="196109.A0A136IQP2"/>
<dbReference type="InterPro" id="IPR000172">
    <property type="entry name" value="GMC_OxRdtase_N"/>
</dbReference>
<dbReference type="Pfam" id="PF00732">
    <property type="entry name" value="GMC_oxred_N"/>
    <property type="match status" value="1"/>
</dbReference>
<dbReference type="PROSITE" id="PS00624">
    <property type="entry name" value="GMC_OXRED_2"/>
    <property type="match status" value="1"/>
</dbReference>
<evidence type="ECO:0000313" key="4">
    <source>
        <dbReference type="EMBL" id="KXJ87235.1"/>
    </source>
</evidence>
<organism evidence="4 5">
    <name type="scientific">Microdochium bolleyi</name>
    <dbReference type="NCBI Taxonomy" id="196109"/>
    <lineage>
        <taxon>Eukaryota</taxon>
        <taxon>Fungi</taxon>
        <taxon>Dikarya</taxon>
        <taxon>Ascomycota</taxon>
        <taxon>Pezizomycotina</taxon>
        <taxon>Sordariomycetes</taxon>
        <taxon>Xylariomycetidae</taxon>
        <taxon>Xylariales</taxon>
        <taxon>Microdochiaceae</taxon>
        <taxon>Microdochium</taxon>
    </lineage>
</organism>
<keyword evidence="5" id="KW-1185">Reference proteome</keyword>
<protein>
    <recommendedName>
        <fullName evidence="3">Glucose-methanol-choline oxidoreductase N-terminal domain-containing protein</fullName>
    </recommendedName>
</protein>
<dbReference type="Proteomes" id="UP000070501">
    <property type="component" value="Unassembled WGS sequence"/>
</dbReference>
<evidence type="ECO:0000313" key="5">
    <source>
        <dbReference type="Proteomes" id="UP000070501"/>
    </source>
</evidence>
<dbReference type="GO" id="GO:0050660">
    <property type="term" value="F:flavin adenine dinucleotide binding"/>
    <property type="evidence" value="ECO:0007669"/>
    <property type="project" value="InterPro"/>
</dbReference>
<sequence length="653" mass="71582">MASTLPSPRLLIKSSLAIWATTAQIVHAFPRLHARALTGPEELSDAYDYIVIGGGTAGLTVADRLSEDKETTVLVIESGSLSSADSINLVRDQLGWFTDFSLFHLLQTQPNRELNNKSMIAIVGNVVGGSSAVNGMQSPRGTRAEYDRWAEVYGPGGEGWGWEGMLPFFKKGTHRQTPSQASLDVMPYFKANPEPYWGQEKSTKVYTGWPTFQFPGVKYQIEALAQVPGVAFPEDAGAGEAGVYWYPSFFDGEGSFNRSYARTGHLDGLERPNHHLLADSVVTKIEIDDDNRATGVSFRGRYDDSLTPALTTVRAKKEVILSAGTYHSPHILQLSGIGPRKLLEEAGIDVKMDLPGVGQNFHDHTSVNLTYAYKNFTLRPNRRDDMVGQNPDFLKWADELWAANHTGPWSRYLFNVGAWLPLTVTAPDEYEHLSSLVSAQASDLSTVASLLPDGQASDPTVIAGHAARLHAHARSILSPNVVFYQQGFTGDEPNFYITYENPLSTGYININTSNPAGPPVVDWRTYSNPVDFDILVAMARFHRKLNLESPVYLPFQPVETGPGVDNVQTRDEWIAWIREQSQPSAMHPTGSCAMMPRHLGGVVDAELRVHGVTGLRVVDASVLNMLVGVNICQTVYAVAEKGADLIKQAARGV</sequence>
<evidence type="ECO:0000256" key="1">
    <source>
        <dbReference type="ARBA" id="ARBA00010790"/>
    </source>
</evidence>
<dbReference type="PANTHER" id="PTHR11552">
    <property type="entry name" value="GLUCOSE-METHANOL-CHOLINE GMC OXIDOREDUCTASE"/>
    <property type="match status" value="1"/>
</dbReference>
<comment type="cofactor">
    <cofactor evidence="2">
        <name>FAD</name>
        <dbReference type="ChEBI" id="CHEBI:57692"/>
    </cofactor>
</comment>
<dbReference type="PANTHER" id="PTHR11552:SF115">
    <property type="entry name" value="DEHYDROGENASE XPTC-RELATED"/>
    <property type="match status" value="1"/>
</dbReference>
<dbReference type="GO" id="GO:0016614">
    <property type="term" value="F:oxidoreductase activity, acting on CH-OH group of donors"/>
    <property type="evidence" value="ECO:0007669"/>
    <property type="project" value="InterPro"/>
</dbReference>
<comment type="similarity">
    <text evidence="1">Belongs to the GMC oxidoreductase family.</text>
</comment>
<evidence type="ECO:0000259" key="3">
    <source>
        <dbReference type="PROSITE" id="PS00624"/>
    </source>
</evidence>
<keyword evidence="2" id="KW-0274">FAD</keyword>
<dbReference type="SUPFAM" id="SSF54373">
    <property type="entry name" value="FAD-linked reductases, C-terminal domain"/>
    <property type="match status" value="1"/>
</dbReference>
<feature type="binding site" evidence="2">
    <location>
        <position position="126"/>
    </location>
    <ligand>
        <name>FAD</name>
        <dbReference type="ChEBI" id="CHEBI:57692"/>
    </ligand>
</feature>
<keyword evidence="2" id="KW-0285">Flavoprotein</keyword>
<dbReference type="AlphaFoldDB" id="A0A136IQP2"/>
<name>A0A136IQP2_9PEZI</name>
<dbReference type="EMBL" id="KQ964263">
    <property type="protein sequence ID" value="KXJ87235.1"/>
    <property type="molecule type" value="Genomic_DNA"/>
</dbReference>
<gene>
    <name evidence="4" type="ORF">Micbo1qcDRAFT_216232</name>
</gene>
<evidence type="ECO:0000256" key="2">
    <source>
        <dbReference type="PIRSR" id="PIRSR000137-2"/>
    </source>
</evidence>
<dbReference type="InterPro" id="IPR007867">
    <property type="entry name" value="GMC_OxRtase_C"/>
</dbReference>
<dbReference type="Gene3D" id="3.30.560.10">
    <property type="entry name" value="Glucose Oxidase, domain 3"/>
    <property type="match status" value="1"/>
</dbReference>
<proteinExistence type="inferred from homology"/>
<reference evidence="5" key="1">
    <citation type="submission" date="2016-02" db="EMBL/GenBank/DDBJ databases">
        <title>Draft genome sequence of Microdochium bolleyi, a fungal endophyte of beachgrass.</title>
        <authorList>
            <consortium name="DOE Joint Genome Institute"/>
            <person name="David A.S."/>
            <person name="May G."/>
            <person name="Haridas S."/>
            <person name="Lim J."/>
            <person name="Wang M."/>
            <person name="Labutti K."/>
            <person name="Lipzen A."/>
            <person name="Barry K."/>
            <person name="Grigoriev I.V."/>
        </authorList>
    </citation>
    <scope>NUCLEOTIDE SEQUENCE [LARGE SCALE GENOMIC DNA]</scope>
    <source>
        <strain evidence="5">J235TASD1</strain>
    </source>
</reference>
<accession>A0A136IQP2</accession>
<dbReference type="OrthoDB" id="269227at2759"/>
<feature type="binding site" evidence="2">
    <location>
        <position position="282"/>
    </location>
    <ligand>
        <name>FAD</name>
        <dbReference type="ChEBI" id="CHEBI:57692"/>
    </ligand>
</feature>